<evidence type="ECO:0000256" key="2">
    <source>
        <dbReference type="ARBA" id="ARBA00005300"/>
    </source>
</evidence>
<organism evidence="12 13">
    <name type="scientific">Igneacidithiobacillus copahuensis</name>
    <dbReference type="NCBI Taxonomy" id="2724909"/>
    <lineage>
        <taxon>Bacteria</taxon>
        <taxon>Pseudomonadati</taxon>
        <taxon>Pseudomonadota</taxon>
        <taxon>Acidithiobacillia</taxon>
        <taxon>Acidithiobacillales</taxon>
        <taxon>Acidithiobacillaceae</taxon>
        <taxon>Igneacidithiobacillus</taxon>
    </lineage>
</organism>
<keyword evidence="10" id="KW-0963">Cytoplasm</keyword>
<keyword evidence="13" id="KW-1185">Reference proteome</keyword>
<dbReference type="Pfam" id="PF00075">
    <property type="entry name" value="RNase_H"/>
    <property type="match status" value="1"/>
</dbReference>
<dbReference type="EMBL" id="JAAXYO010000012">
    <property type="protein sequence ID" value="MBU2786637.1"/>
    <property type="molecule type" value="Genomic_DNA"/>
</dbReference>
<dbReference type="EC" id="3.1.26.4" evidence="4 10"/>
<evidence type="ECO:0000256" key="9">
    <source>
        <dbReference type="ARBA" id="ARBA00022842"/>
    </source>
</evidence>
<reference evidence="12" key="1">
    <citation type="journal article" date="2021" name="ISME J.">
        <title>Genomic evolution of the class Acidithiobacillia: deep-branching Proteobacteria living in extreme acidic conditions.</title>
        <authorList>
            <person name="Moya-Beltran A."/>
            <person name="Beard S."/>
            <person name="Rojas-Villalobos C."/>
            <person name="Issotta F."/>
            <person name="Gallardo Y."/>
            <person name="Ulloa R."/>
            <person name="Giaveno A."/>
            <person name="Degli Esposti M."/>
            <person name="Johnson D.B."/>
            <person name="Quatrini R."/>
        </authorList>
    </citation>
    <scope>NUCLEOTIDE SEQUENCE</scope>
    <source>
        <strain evidence="12">VAN18-1</strain>
    </source>
</reference>
<keyword evidence="7 10" id="KW-0255">Endonuclease</keyword>
<dbReference type="GO" id="GO:0003676">
    <property type="term" value="F:nucleic acid binding"/>
    <property type="evidence" value="ECO:0007669"/>
    <property type="project" value="InterPro"/>
</dbReference>
<dbReference type="InterPro" id="IPR002156">
    <property type="entry name" value="RNaseH_domain"/>
</dbReference>
<dbReference type="NCBIfam" id="NF001236">
    <property type="entry name" value="PRK00203.1"/>
    <property type="match status" value="1"/>
</dbReference>
<dbReference type="CDD" id="cd09278">
    <property type="entry name" value="RNase_HI_prokaryote_like"/>
    <property type="match status" value="1"/>
</dbReference>
<keyword evidence="5 10" id="KW-0540">Nuclease</keyword>
<dbReference type="PROSITE" id="PS50879">
    <property type="entry name" value="RNASE_H_1"/>
    <property type="match status" value="1"/>
</dbReference>
<evidence type="ECO:0000256" key="7">
    <source>
        <dbReference type="ARBA" id="ARBA00022759"/>
    </source>
</evidence>
<evidence type="ECO:0000256" key="3">
    <source>
        <dbReference type="ARBA" id="ARBA00011245"/>
    </source>
</evidence>
<feature type="binding site" evidence="10">
    <location>
        <position position="12"/>
    </location>
    <ligand>
        <name>Mg(2+)</name>
        <dbReference type="ChEBI" id="CHEBI:18420"/>
        <label>2</label>
    </ligand>
</feature>
<evidence type="ECO:0000256" key="10">
    <source>
        <dbReference type="HAMAP-Rule" id="MF_00042"/>
    </source>
</evidence>
<evidence type="ECO:0000256" key="1">
    <source>
        <dbReference type="ARBA" id="ARBA00000077"/>
    </source>
</evidence>
<evidence type="ECO:0000256" key="4">
    <source>
        <dbReference type="ARBA" id="ARBA00012180"/>
    </source>
</evidence>
<evidence type="ECO:0000256" key="6">
    <source>
        <dbReference type="ARBA" id="ARBA00022723"/>
    </source>
</evidence>
<dbReference type="RefSeq" id="WP_215872437.1">
    <property type="nucleotide sequence ID" value="NZ_JAAXYO010000012.1"/>
</dbReference>
<protein>
    <recommendedName>
        <fullName evidence="4 10">Ribonuclease H</fullName>
        <shortName evidence="10">RNase H</shortName>
        <ecNumber evidence="4 10">3.1.26.4</ecNumber>
    </recommendedName>
</protein>
<comment type="function">
    <text evidence="10">Endonuclease that specifically degrades the RNA of RNA-DNA hybrids.</text>
</comment>
<dbReference type="SUPFAM" id="SSF53098">
    <property type="entry name" value="Ribonuclease H-like"/>
    <property type="match status" value="1"/>
</dbReference>
<dbReference type="GO" id="GO:0004523">
    <property type="term" value="F:RNA-DNA hybrid ribonuclease activity"/>
    <property type="evidence" value="ECO:0007669"/>
    <property type="project" value="UniProtKB-UniRule"/>
</dbReference>
<dbReference type="Gene3D" id="3.30.420.10">
    <property type="entry name" value="Ribonuclease H-like superfamily/Ribonuclease H"/>
    <property type="match status" value="1"/>
</dbReference>
<gene>
    <name evidence="10 12" type="primary">rnhA</name>
    <name evidence="12" type="ORF">HFQ13_00135</name>
</gene>
<evidence type="ECO:0000256" key="5">
    <source>
        <dbReference type="ARBA" id="ARBA00022722"/>
    </source>
</evidence>
<dbReference type="InterPro" id="IPR022892">
    <property type="entry name" value="RNaseHI"/>
</dbReference>
<dbReference type="AlphaFoldDB" id="A0AAE3CIF5"/>
<comment type="subunit">
    <text evidence="3 10">Monomer.</text>
</comment>
<dbReference type="Proteomes" id="UP001197378">
    <property type="component" value="Unassembled WGS sequence"/>
</dbReference>
<evidence type="ECO:0000259" key="11">
    <source>
        <dbReference type="PROSITE" id="PS50879"/>
    </source>
</evidence>
<evidence type="ECO:0000256" key="8">
    <source>
        <dbReference type="ARBA" id="ARBA00022801"/>
    </source>
</evidence>
<dbReference type="InterPro" id="IPR012337">
    <property type="entry name" value="RNaseH-like_sf"/>
</dbReference>
<comment type="cofactor">
    <cofactor evidence="10">
        <name>Mg(2+)</name>
        <dbReference type="ChEBI" id="CHEBI:18420"/>
    </cofactor>
    <text evidence="10">Binds 1 Mg(2+) ion per subunit. May bind a second metal ion at a regulatory site, or after substrate binding.</text>
</comment>
<keyword evidence="8 10" id="KW-0378">Hydrolase</keyword>
<proteinExistence type="inferred from homology"/>
<feature type="binding site" evidence="10">
    <location>
        <position position="72"/>
    </location>
    <ligand>
        <name>Mg(2+)</name>
        <dbReference type="ChEBI" id="CHEBI:18420"/>
        <label>1</label>
    </ligand>
</feature>
<dbReference type="GO" id="GO:0043137">
    <property type="term" value="P:DNA replication, removal of RNA primer"/>
    <property type="evidence" value="ECO:0007669"/>
    <property type="project" value="TreeGrafter"/>
</dbReference>
<name>A0AAE3CIF5_9PROT</name>
<accession>A0AAE3CIF5</accession>
<evidence type="ECO:0000313" key="13">
    <source>
        <dbReference type="Proteomes" id="UP001197378"/>
    </source>
</evidence>
<feature type="binding site" evidence="10">
    <location>
        <position position="136"/>
    </location>
    <ligand>
        <name>Mg(2+)</name>
        <dbReference type="ChEBI" id="CHEBI:18420"/>
        <label>2</label>
    </ligand>
</feature>
<feature type="binding site" evidence="10">
    <location>
        <position position="50"/>
    </location>
    <ligand>
        <name>Mg(2+)</name>
        <dbReference type="ChEBI" id="CHEBI:18420"/>
        <label>1</label>
    </ligand>
</feature>
<dbReference type="HAMAP" id="MF_00042">
    <property type="entry name" value="RNase_H"/>
    <property type="match status" value="1"/>
</dbReference>
<evidence type="ECO:0000313" key="12">
    <source>
        <dbReference type="EMBL" id="MBU2786637.1"/>
    </source>
</evidence>
<dbReference type="GO" id="GO:0000287">
    <property type="term" value="F:magnesium ion binding"/>
    <property type="evidence" value="ECO:0007669"/>
    <property type="project" value="UniProtKB-UniRule"/>
</dbReference>
<comment type="similarity">
    <text evidence="2 10">Belongs to the RNase H family.</text>
</comment>
<keyword evidence="9 10" id="KW-0460">Magnesium</keyword>
<dbReference type="InterPro" id="IPR050092">
    <property type="entry name" value="RNase_H"/>
</dbReference>
<keyword evidence="6 10" id="KW-0479">Metal-binding</keyword>
<dbReference type="InterPro" id="IPR036397">
    <property type="entry name" value="RNaseH_sf"/>
</dbReference>
<sequence>METESTLRLITDGACRGNPGPGAWGAWLRQSEHERVLWGYAPQTTNNRMELDAAVQGLQALKRPSQILVRSDSQYLIKGMTEWLAGWQKRGWRSAGGAAVKNQELWQALASLAQTHQIRWEWVRGHAGDVENEAVDALINRVLDRFAGAVQEASGEGWL</sequence>
<dbReference type="PANTHER" id="PTHR10642">
    <property type="entry name" value="RIBONUCLEASE H1"/>
    <property type="match status" value="1"/>
</dbReference>
<dbReference type="GO" id="GO:0005737">
    <property type="term" value="C:cytoplasm"/>
    <property type="evidence" value="ECO:0007669"/>
    <property type="project" value="UniProtKB-SubCell"/>
</dbReference>
<comment type="caution">
    <text evidence="12">The sequence shown here is derived from an EMBL/GenBank/DDBJ whole genome shotgun (WGS) entry which is preliminary data.</text>
</comment>
<comment type="subcellular location">
    <subcellularLocation>
        <location evidence="10">Cytoplasm</location>
    </subcellularLocation>
</comment>
<dbReference type="PANTHER" id="PTHR10642:SF26">
    <property type="entry name" value="RIBONUCLEASE H1"/>
    <property type="match status" value="1"/>
</dbReference>
<feature type="binding site" evidence="10">
    <location>
        <position position="12"/>
    </location>
    <ligand>
        <name>Mg(2+)</name>
        <dbReference type="ChEBI" id="CHEBI:18420"/>
        <label>1</label>
    </ligand>
</feature>
<feature type="domain" description="RNase H type-1" evidence="11">
    <location>
        <begin position="3"/>
        <end position="144"/>
    </location>
</feature>
<comment type="catalytic activity">
    <reaction evidence="1 10">
        <text>Endonucleolytic cleavage to 5'-phosphomonoester.</text>
        <dbReference type="EC" id="3.1.26.4"/>
    </reaction>
</comment>